<dbReference type="InterPro" id="IPR016181">
    <property type="entry name" value="Acyl_CoA_acyltransferase"/>
</dbReference>
<protein>
    <submittedName>
        <fullName evidence="2">GNAT family N-acetyltransferase</fullName>
        <ecNumber evidence="2">2.3.1.-</ecNumber>
    </submittedName>
</protein>
<keyword evidence="3" id="KW-1185">Reference proteome</keyword>
<organism evidence="2 3">
    <name type="scientific">Thalassococcus lentus</name>
    <dbReference type="NCBI Taxonomy" id="1210524"/>
    <lineage>
        <taxon>Bacteria</taxon>
        <taxon>Pseudomonadati</taxon>
        <taxon>Pseudomonadota</taxon>
        <taxon>Alphaproteobacteria</taxon>
        <taxon>Rhodobacterales</taxon>
        <taxon>Roseobacteraceae</taxon>
        <taxon>Thalassococcus</taxon>
    </lineage>
</organism>
<dbReference type="EC" id="2.3.1.-" evidence="2"/>
<dbReference type="InterPro" id="IPR000182">
    <property type="entry name" value="GNAT_dom"/>
</dbReference>
<gene>
    <name evidence="2" type="ORF">PFY00_15735</name>
</gene>
<dbReference type="PROSITE" id="PS51186">
    <property type="entry name" value="GNAT"/>
    <property type="match status" value="1"/>
</dbReference>
<dbReference type="Gene3D" id="3.40.630.30">
    <property type="match status" value="1"/>
</dbReference>
<sequence length="159" mass="17392">MTGFEIRPAGPMDAGAVGAILSGFIDTTEWMPRIHTRAEDLAHADMLIQRGWVTVATRNRKVCGFLARNGGVVHALYVHPTARSTGVGAMLLNDAKLASPALELWTFEANRGAQRFYEREGFELAEQTDGKGNDEGLPDRRYVWSATSAEAAKQTERTA</sequence>
<dbReference type="CDD" id="cd04301">
    <property type="entry name" value="NAT_SF"/>
    <property type="match status" value="1"/>
</dbReference>
<dbReference type="RefSeq" id="WP_271433539.1">
    <property type="nucleotide sequence ID" value="NZ_JAQIOY010000007.1"/>
</dbReference>
<dbReference type="Pfam" id="PF13508">
    <property type="entry name" value="Acetyltransf_7"/>
    <property type="match status" value="1"/>
</dbReference>
<keyword evidence="2" id="KW-0012">Acyltransferase</keyword>
<dbReference type="EMBL" id="JAQIOY010000007">
    <property type="protein sequence ID" value="MDA7426187.1"/>
    <property type="molecule type" value="Genomic_DNA"/>
</dbReference>
<evidence type="ECO:0000313" key="3">
    <source>
        <dbReference type="Proteomes" id="UP001210720"/>
    </source>
</evidence>
<name>A0ABT4XW61_9RHOB</name>
<dbReference type="SUPFAM" id="SSF55729">
    <property type="entry name" value="Acyl-CoA N-acyltransferases (Nat)"/>
    <property type="match status" value="1"/>
</dbReference>
<reference evidence="2 3" key="1">
    <citation type="submission" date="2023-01" db="EMBL/GenBank/DDBJ databases">
        <title>Thalassococcus onchidii sp. nov., isolated from a marine invertebrate from the South China Sea.</title>
        <authorList>
            <person name="Xu S."/>
            <person name="Liu Z."/>
            <person name="Xu Y."/>
        </authorList>
    </citation>
    <scope>NUCLEOTIDE SEQUENCE [LARGE SCALE GENOMIC DNA]</scope>
    <source>
        <strain evidence="2 3">KCTC 32084</strain>
    </source>
</reference>
<evidence type="ECO:0000313" key="2">
    <source>
        <dbReference type="EMBL" id="MDA7426187.1"/>
    </source>
</evidence>
<proteinExistence type="predicted"/>
<dbReference type="GO" id="GO:0016746">
    <property type="term" value="F:acyltransferase activity"/>
    <property type="evidence" value="ECO:0007669"/>
    <property type="project" value="UniProtKB-KW"/>
</dbReference>
<dbReference type="Proteomes" id="UP001210720">
    <property type="component" value="Unassembled WGS sequence"/>
</dbReference>
<keyword evidence="2" id="KW-0808">Transferase</keyword>
<evidence type="ECO:0000259" key="1">
    <source>
        <dbReference type="PROSITE" id="PS51186"/>
    </source>
</evidence>
<feature type="domain" description="N-acetyltransferase" evidence="1">
    <location>
        <begin position="4"/>
        <end position="144"/>
    </location>
</feature>
<accession>A0ABT4XW61</accession>
<comment type="caution">
    <text evidence="2">The sequence shown here is derived from an EMBL/GenBank/DDBJ whole genome shotgun (WGS) entry which is preliminary data.</text>
</comment>